<evidence type="ECO:0008006" key="3">
    <source>
        <dbReference type="Google" id="ProtNLM"/>
    </source>
</evidence>
<evidence type="ECO:0000313" key="1">
    <source>
        <dbReference type="EMBL" id="KYG73270.1"/>
    </source>
</evidence>
<dbReference type="OrthoDB" id="1524733at2"/>
<name>A0A150X3G7_9BACT</name>
<accession>A0A150X3G7</accession>
<comment type="caution">
    <text evidence="1">The sequence shown here is derived from an EMBL/GenBank/DDBJ whole genome shotgun (WGS) entry which is preliminary data.</text>
</comment>
<organism evidence="1 2">
    <name type="scientific">Roseivirga spongicola</name>
    <dbReference type="NCBI Taxonomy" id="333140"/>
    <lineage>
        <taxon>Bacteria</taxon>
        <taxon>Pseudomonadati</taxon>
        <taxon>Bacteroidota</taxon>
        <taxon>Cytophagia</taxon>
        <taxon>Cytophagales</taxon>
        <taxon>Roseivirgaceae</taxon>
        <taxon>Roseivirga</taxon>
    </lineage>
</organism>
<dbReference type="STRING" id="333140.AWW68_11180"/>
<sequence length="106" mass="12416">MNESRIELLEKYIKEEPNEPFNHYALANEYMASDGKKALDIFLNVLKEFPDYLPTYYQAAKLLEEFEMEEKALEVYTLGIDLAKTQGNHKTLNELKTAHQNLLFEI</sequence>
<gene>
    <name evidence="1" type="ORF">AWW68_11180</name>
</gene>
<proteinExistence type="predicted"/>
<dbReference type="SUPFAM" id="SSF48452">
    <property type="entry name" value="TPR-like"/>
    <property type="match status" value="1"/>
</dbReference>
<dbReference type="EMBL" id="LRPC01000028">
    <property type="protein sequence ID" value="KYG73270.1"/>
    <property type="molecule type" value="Genomic_DNA"/>
</dbReference>
<reference evidence="1 2" key="1">
    <citation type="submission" date="2016-01" db="EMBL/GenBank/DDBJ databases">
        <title>Genome sequencing of Roseivirga spongicola UST030701-084.</title>
        <authorList>
            <person name="Selvaratnam C."/>
            <person name="Thevarajoo S."/>
            <person name="Goh K.M."/>
            <person name="Ee R."/>
            <person name="Chan K.-G."/>
            <person name="Chong C.S."/>
        </authorList>
    </citation>
    <scope>NUCLEOTIDE SEQUENCE [LARGE SCALE GENOMIC DNA]</scope>
    <source>
        <strain evidence="1 2">UST030701-084</strain>
    </source>
</reference>
<protein>
    <recommendedName>
        <fullName evidence="3">Enzyme of heme biosynthesis</fullName>
    </recommendedName>
</protein>
<dbReference type="Gene3D" id="1.25.40.10">
    <property type="entry name" value="Tetratricopeptide repeat domain"/>
    <property type="match status" value="1"/>
</dbReference>
<dbReference type="Proteomes" id="UP000075606">
    <property type="component" value="Unassembled WGS sequence"/>
</dbReference>
<evidence type="ECO:0000313" key="2">
    <source>
        <dbReference type="Proteomes" id="UP000075606"/>
    </source>
</evidence>
<dbReference type="RefSeq" id="WP_068221412.1">
    <property type="nucleotide sequence ID" value="NZ_CP139724.1"/>
</dbReference>
<keyword evidence="2" id="KW-1185">Reference proteome</keyword>
<dbReference type="AlphaFoldDB" id="A0A150X3G7"/>
<dbReference type="InterPro" id="IPR011990">
    <property type="entry name" value="TPR-like_helical_dom_sf"/>
</dbReference>